<dbReference type="SMART" id="SM00332">
    <property type="entry name" value="PP2Cc"/>
    <property type="match status" value="1"/>
</dbReference>
<sequence>MKYETAYCTLLGNRRMNQDRCLILEAPDAMLVALADGMGGHPRGEMAAQILMDTCRRAFLTSRKPITGPRVFLSGLMEMAHRRILDYGREQEPHIEPRTTAVLCLIQEGQAFWAHVGDSRLYIMRDNVILSRTEDHSYVEQLRQQGIISAAQVHTHRFRNYVTRCLGGISNRPVAELGEPHRLEEGDVVLLCSDGFWGKLPARPMVDAFFRADQVLQSAVNQLSSLAETNGMPESDNVTAVAVRWRRDSIDLRPTDLGMTLVDNAAGTARLPRNEHEIKQAIEELRDVVDIHHDLKSKE</sequence>
<dbReference type="InterPro" id="IPR015655">
    <property type="entry name" value="PP2C"/>
</dbReference>
<dbReference type="GO" id="GO:0004722">
    <property type="term" value="F:protein serine/threonine phosphatase activity"/>
    <property type="evidence" value="ECO:0007669"/>
    <property type="project" value="InterPro"/>
</dbReference>
<name>A0A370DB63_9GAMM</name>
<dbReference type="SUPFAM" id="SSF81606">
    <property type="entry name" value="PP2C-like"/>
    <property type="match status" value="1"/>
</dbReference>
<evidence type="ECO:0000259" key="1">
    <source>
        <dbReference type="PROSITE" id="PS51746"/>
    </source>
</evidence>
<dbReference type="EMBL" id="QFXE01000021">
    <property type="protein sequence ID" value="RDH82139.1"/>
    <property type="molecule type" value="Genomic_DNA"/>
</dbReference>
<proteinExistence type="predicted"/>
<dbReference type="CDD" id="cd00143">
    <property type="entry name" value="PP2Cc"/>
    <property type="match status" value="1"/>
</dbReference>
<dbReference type="SMART" id="SM00331">
    <property type="entry name" value="PP2C_SIG"/>
    <property type="match status" value="1"/>
</dbReference>
<dbReference type="PROSITE" id="PS51746">
    <property type="entry name" value="PPM_2"/>
    <property type="match status" value="1"/>
</dbReference>
<dbReference type="InterPro" id="IPR001932">
    <property type="entry name" value="PPM-type_phosphatase-like_dom"/>
</dbReference>
<dbReference type="InterPro" id="IPR036457">
    <property type="entry name" value="PPM-type-like_dom_sf"/>
</dbReference>
<dbReference type="Proteomes" id="UP000254771">
    <property type="component" value="Unassembled WGS sequence"/>
</dbReference>
<dbReference type="Pfam" id="PF13672">
    <property type="entry name" value="PP2C_2"/>
    <property type="match status" value="1"/>
</dbReference>
<dbReference type="Gene3D" id="3.60.40.10">
    <property type="entry name" value="PPM-type phosphatase domain"/>
    <property type="match status" value="1"/>
</dbReference>
<feature type="domain" description="PPM-type phosphatase" evidence="1">
    <location>
        <begin position="4"/>
        <end position="245"/>
    </location>
</feature>
<evidence type="ECO:0000313" key="2">
    <source>
        <dbReference type="EMBL" id="RDH82139.1"/>
    </source>
</evidence>
<reference evidence="2 3" key="1">
    <citation type="journal article" date="2018" name="ISME J.">
        <title>Endosymbiont genomes yield clues of tubeworm success.</title>
        <authorList>
            <person name="Li Y."/>
            <person name="Liles M.R."/>
            <person name="Halanych K.M."/>
        </authorList>
    </citation>
    <scope>NUCLEOTIDE SEQUENCE [LARGE SCALE GENOMIC DNA]</scope>
    <source>
        <strain evidence="2">A1462</strain>
    </source>
</reference>
<organism evidence="2 3">
    <name type="scientific">endosymbiont of Escarpia spicata</name>
    <dbReference type="NCBI Taxonomy" id="2200908"/>
    <lineage>
        <taxon>Bacteria</taxon>
        <taxon>Pseudomonadati</taxon>
        <taxon>Pseudomonadota</taxon>
        <taxon>Gammaproteobacteria</taxon>
        <taxon>sulfur-oxidizing symbionts</taxon>
    </lineage>
</organism>
<dbReference type="AlphaFoldDB" id="A0A370DB63"/>
<keyword evidence="3" id="KW-1185">Reference proteome</keyword>
<protein>
    <submittedName>
        <fullName evidence="2">Serine/threonine-protein phosphatase</fullName>
    </submittedName>
</protein>
<accession>A0A370DB63</accession>
<evidence type="ECO:0000313" key="3">
    <source>
        <dbReference type="Proteomes" id="UP000254771"/>
    </source>
</evidence>
<gene>
    <name evidence="2" type="ORF">DIZ78_17135</name>
</gene>
<dbReference type="PANTHER" id="PTHR47992">
    <property type="entry name" value="PROTEIN PHOSPHATASE"/>
    <property type="match status" value="1"/>
</dbReference>
<comment type="caution">
    <text evidence="2">The sequence shown here is derived from an EMBL/GenBank/DDBJ whole genome shotgun (WGS) entry which is preliminary data.</text>
</comment>